<gene>
    <name evidence="1" type="ORF">SCA03_18560</name>
</gene>
<dbReference type="EMBL" id="BJMM01000006">
    <property type="protein sequence ID" value="GEB49305.1"/>
    <property type="molecule type" value="Genomic_DNA"/>
</dbReference>
<keyword evidence="2" id="KW-1185">Reference proteome</keyword>
<evidence type="ECO:0000313" key="2">
    <source>
        <dbReference type="Proteomes" id="UP000319210"/>
    </source>
</evidence>
<dbReference type="Proteomes" id="UP000319210">
    <property type="component" value="Unassembled WGS sequence"/>
</dbReference>
<dbReference type="AlphaFoldDB" id="A0A4Y3QVD0"/>
<evidence type="ECO:0000313" key="1">
    <source>
        <dbReference type="EMBL" id="GEB49305.1"/>
    </source>
</evidence>
<comment type="caution">
    <text evidence="1">The sequence shown here is derived from an EMBL/GenBank/DDBJ whole genome shotgun (WGS) entry which is preliminary data.</text>
</comment>
<name>A0A4Y3QVD0_STRCI</name>
<sequence length="76" mass="8250">MEEKVEGELPFVGDIVLRGSDDDFLQGRPLVETVQTHAAHRLFIGSFDAPPAHLLTAPVLPAVTDPEASCPRLFLV</sequence>
<proteinExistence type="predicted"/>
<reference evidence="1 2" key="1">
    <citation type="submission" date="2019-06" db="EMBL/GenBank/DDBJ databases">
        <title>Whole genome shotgun sequence of Streptomyces cacaoi subsp. cacaoi NBRC 12748.</title>
        <authorList>
            <person name="Hosoyama A."/>
            <person name="Uohara A."/>
            <person name="Ohji S."/>
            <person name="Ichikawa N."/>
        </authorList>
    </citation>
    <scope>NUCLEOTIDE SEQUENCE [LARGE SCALE GENOMIC DNA]</scope>
    <source>
        <strain evidence="1 2">NBRC 12748</strain>
    </source>
</reference>
<accession>A0A4Y3QVD0</accession>
<organism evidence="1 2">
    <name type="scientific">Streptomyces cacaoi</name>
    <dbReference type="NCBI Taxonomy" id="1898"/>
    <lineage>
        <taxon>Bacteria</taxon>
        <taxon>Bacillati</taxon>
        <taxon>Actinomycetota</taxon>
        <taxon>Actinomycetes</taxon>
        <taxon>Kitasatosporales</taxon>
        <taxon>Streptomycetaceae</taxon>
        <taxon>Streptomyces</taxon>
    </lineage>
</organism>
<protein>
    <submittedName>
        <fullName evidence="1">Uncharacterized protein</fullName>
    </submittedName>
</protein>